<evidence type="ECO:0000256" key="7">
    <source>
        <dbReference type="ARBA" id="ARBA00023136"/>
    </source>
</evidence>
<dbReference type="GO" id="GO:0008146">
    <property type="term" value="F:sulfotransferase activity"/>
    <property type="evidence" value="ECO:0007669"/>
    <property type="project" value="InterPro"/>
</dbReference>
<dbReference type="InterPro" id="IPR005331">
    <property type="entry name" value="Sulfotransferase"/>
</dbReference>
<evidence type="ECO:0000256" key="5">
    <source>
        <dbReference type="ARBA" id="ARBA00022989"/>
    </source>
</evidence>
<organism evidence="11 12">
    <name type="scientific">Elysia chlorotica</name>
    <name type="common">Eastern emerald elysia</name>
    <name type="synonym">Sea slug</name>
    <dbReference type="NCBI Taxonomy" id="188477"/>
    <lineage>
        <taxon>Eukaryota</taxon>
        <taxon>Metazoa</taxon>
        <taxon>Spiralia</taxon>
        <taxon>Lophotrochozoa</taxon>
        <taxon>Mollusca</taxon>
        <taxon>Gastropoda</taxon>
        <taxon>Heterobranchia</taxon>
        <taxon>Euthyneura</taxon>
        <taxon>Panpulmonata</taxon>
        <taxon>Sacoglossa</taxon>
        <taxon>Placobranchoidea</taxon>
        <taxon>Plakobranchidae</taxon>
        <taxon>Elysia</taxon>
    </lineage>
</organism>
<keyword evidence="4" id="KW-0812">Transmembrane</keyword>
<keyword evidence="3 9" id="KW-0808">Transferase</keyword>
<comment type="subcellular location">
    <subcellularLocation>
        <location evidence="1 9">Golgi apparatus membrane</location>
        <topology evidence="1 9">Single-pass type II membrane protein</topology>
    </subcellularLocation>
</comment>
<accession>A0A433SW01</accession>
<dbReference type="GO" id="GO:0000139">
    <property type="term" value="C:Golgi membrane"/>
    <property type="evidence" value="ECO:0007669"/>
    <property type="project" value="UniProtKB-SubCell"/>
</dbReference>
<keyword evidence="5" id="KW-1133">Transmembrane helix</keyword>
<feature type="non-terminal residue" evidence="11">
    <location>
        <position position="406"/>
    </location>
</feature>
<feature type="compositionally biased region" description="Basic and acidic residues" evidence="10">
    <location>
        <begin position="33"/>
        <end position="46"/>
    </location>
</feature>
<dbReference type="AlphaFoldDB" id="A0A433SW01"/>
<dbReference type="OrthoDB" id="2019940at2759"/>
<keyword evidence="9" id="KW-0119">Carbohydrate metabolism</keyword>
<keyword evidence="9" id="KW-0735">Signal-anchor</keyword>
<keyword evidence="8 9" id="KW-0325">Glycoprotein</keyword>
<dbReference type="PANTHER" id="PTHR12137">
    <property type="entry name" value="CARBOHYDRATE SULFOTRANSFERASE"/>
    <property type="match status" value="1"/>
</dbReference>
<sequence length="406" mass="47659">MNMYSPVAVHMKKKMPAGNVQLKTAEVSALRSPHHDKSSNSERDLTDVSSFQRQNVGLQRDQALRLKRIDRVCRLRQIKGEVRQLYTYSPSKVSYCSNHKAASTYWIQVFRFLHNDTPPHIKRPADLPKYYTHMAPLRKTKKVDFMQKLNYEETLQNFRFMMARDPYERLWSVYIDKFILFDLYFWETADTNKGIGSNHKHKSHCKQISFEEFLIYVSTTGKTNPLVLNDHFQPIHIGCNPCRFKPNFVGHVETLNQEKNFILDKLGHTPNTNEIEDHEDHILHEITEISKFQFQQLSISSSSSKFCATMKNIQERIIVAFVLNGYLPLDLLDTFSPWLPISKDTFISKLVKVFKDSNRTAEDTRQQRETLRKEAYKKVPFQTLLSLQDIFKDDFLLFGYDPQPSY</sequence>
<dbReference type="EMBL" id="RQTK01000932">
    <property type="protein sequence ID" value="RUS73470.1"/>
    <property type="molecule type" value="Genomic_DNA"/>
</dbReference>
<evidence type="ECO:0000313" key="11">
    <source>
        <dbReference type="EMBL" id="RUS73470.1"/>
    </source>
</evidence>
<evidence type="ECO:0000256" key="1">
    <source>
        <dbReference type="ARBA" id="ARBA00004323"/>
    </source>
</evidence>
<evidence type="ECO:0000256" key="2">
    <source>
        <dbReference type="ARBA" id="ARBA00006339"/>
    </source>
</evidence>
<gene>
    <name evidence="11" type="ORF">EGW08_018768</name>
</gene>
<dbReference type="EC" id="2.8.2.-" evidence="9"/>
<keyword evidence="7" id="KW-0472">Membrane</keyword>
<evidence type="ECO:0000256" key="6">
    <source>
        <dbReference type="ARBA" id="ARBA00023034"/>
    </source>
</evidence>
<evidence type="ECO:0000256" key="4">
    <source>
        <dbReference type="ARBA" id="ARBA00022692"/>
    </source>
</evidence>
<keyword evidence="6 9" id="KW-0333">Golgi apparatus</keyword>
<protein>
    <recommendedName>
        <fullName evidence="9">Carbohydrate sulfotransferase</fullName>
        <ecNumber evidence="9">2.8.2.-</ecNumber>
    </recommendedName>
</protein>
<evidence type="ECO:0000256" key="10">
    <source>
        <dbReference type="SAM" id="MobiDB-lite"/>
    </source>
</evidence>
<name>A0A433SW01_ELYCH</name>
<dbReference type="Proteomes" id="UP000271974">
    <property type="component" value="Unassembled WGS sequence"/>
</dbReference>
<dbReference type="GO" id="GO:0016051">
    <property type="term" value="P:carbohydrate biosynthetic process"/>
    <property type="evidence" value="ECO:0007669"/>
    <property type="project" value="InterPro"/>
</dbReference>
<feature type="region of interest" description="Disordered" evidence="10">
    <location>
        <begin position="27"/>
        <end position="48"/>
    </location>
</feature>
<evidence type="ECO:0000256" key="3">
    <source>
        <dbReference type="ARBA" id="ARBA00022679"/>
    </source>
</evidence>
<dbReference type="InterPro" id="IPR018011">
    <property type="entry name" value="Carb_sulfotrans_8-10"/>
</dbReference>
<keyword evidence="12" id="KW-1185">Reference proteome</keyword>
<dbReference type="PANTHER" id="PTHR12137:SF54">
    <property type="entry name" value="CARBOHYDRATE SULFOTRANSFERASE"/>
    <property type="match status" value="1"/>
</dbReference>
<evidence type="ECO:0000313" key="12">
    <source>
        <dbReference type="Proteomes" id="UP000271974"/>
    </source>
</evidence>
<evidence type="ECO:0000256" key="9">
    <source>
        <dbReference type="RuleBase" id="RU364020"/>
    </source>
</evidence>
<proteinExistence type="inferred from homology"/>
<evidence type="ECO:0000256" key="8">
    <source>
        <dbReference type="ARBA" id="ARBA00023180"/>
    </source>
</evidence>
<dbReference type="Pfam" id="PF03567">
    <property type="entry name" value="Sulfotransfer_2"/>
    <property type="match status" value="1"/>
</dbReference>
<reference evidence="11 12" key="1">
    <citation type="submission" date="2019-01" db="EMBL/GenBank/DDBJ databases">
        <title>A draft genome assembly of the solar-powered sea slug Elysia chlorotica.</title>
        <authorList>
            <person name="Cai H."/>
            <person name="Li Q."/>
            <person name="Fang X."/>
            <person name="Li J."/>
            <person name="Curtis N.E."/>
            <person name="Altenburger A."/>
            <person name="Shibata T."/>
            <person name="Feng M."/>
            <person name="Maeda T."/>
            <person name="Schwartz J.A."/>
            <person name="Shigenobu S."/>
            <person name="Lundholm N."/>
            <person name="Nishiyama T."/>
            <person name="Yang H."/>
            <person name="Hasebe M."/>
            <person name="Li S."/>
            <person name="Pierce S.K."/>
            <person name="Wang J."/>
        </authorList>
    </citation>
    <scope>NUCLEOTIDE SEQUENCE [LARGE SCALE GENOMIC DNA]</scope>
    <source>
        <strain evidence="11">EC2010</strain>
        <tissue evidence="11">Whole organism of an adult</tissue>
    </source>
</reference>
<comment type="caution">
    <text evidence="11">The sequence shown here is derived from an EMBL/GenBank/DDBJ whole genome shotgun (WGS) entry which is preliminary data.</text>
</comment>
<comment type="similarity">
    <text evidence="2 9">Belongs to the sulfotransferase 2 family.</text>
</comment>